<dbReference type="AlphaFoldDB" id="A0A3N4HW24"/>
<evidence type="ECO:0000313" key="3">
    <source>
        <dbReference type="Proteomes" id="UP000275078"/>
    </source>
</evidence>
<proteinExistence type="predicted"/>
<organism evidence="2 3">
    <name type="scientific">Ascobolus immersus RN42</name>
    <dbReference type="NCBI Taxonomy" id="1160509"/>
    <lineage>
        <taxon>Eukaryota</taxon>
        <taxon>Fungi</taxon>
        <taxon>Dikarya</taxon>
        <taxon>Ascomycota</taxon>
        <taxon>Pezizomycotina</taxon>
        <taxon>Pezizomycetes</taxon>
        <taxon>Pezizales</taxon>
        <taxon>Ascobolaceae</taxon>
        <taxon>Ascobolus</taxon>
    </lineage>
</organism>
<feature type="compositionally biased region" description="Pro residues" evidence="1">
    <location>
        <begin position="1"/>
        <end position="10"/>
    </location>
</feature>
<evidence type="ECO:0000256" key="1">
    <source>
        <dbReference type="SAM" id="MobiDB-lite"/>
    </source>
</evidence>
<feature type="region of interest" description="Disordered" evidence="1">
    <location>
        <begin position="1"/>
        <end position="20"/>
    </location>
</feature>
<evidence type="ECO:0000313" key="2">
    <source>
        <dbReference type="EMBL" id="RPA76738.1"/>
    </source>
</evidence>
<sequence length="438" mass="48176">PILPQTPPPTSSQVCPPAPVANRVAPVPVQIADPLAYQQRDRSSSSSSAESVGSSKSLTRPDPIESDLATEAELSTLLLDLDSTPLEPLSQSTPARPASLDFLNYFRPSDSSTVVPSTSRRYCHLYQFDSADKGEQVKQLLINSLDPDFESQGQPSPHRASDFEPSTLRFDESQIEFDVGHLSSIQPQNTISSPVVPGRFIDSPILPTRADPTDRNLSEPTSFTPLPPPLLPVDTMAFSSAQLEQLKQIAAIMKADVPATSTQSDYWKREALRPEVAGLFWPDYDGYGFGSAGGASSRNEPMVTNKDGTFYRDCGTWFETWPRLSEACGGDVKLAASLEHYIRGTCKFWFSFTLTEAERKAMRESLTEWKSKISERFATKASTAQASLATLTYTPRDIASGRAISSWFQQRFRCAQQTGITAIPDLLQNVWIGLDPQL</sequence>
<dbReference type="EMBL" id="ML119739">
    <property type="protein sequence ID" value="RPA76738.1"/>
    <property type="molecule type" value="Genomic_DNA"/>
</dbReference>
<keyword evidence="3" id="KW-1185">Reference proteome</keyword>
<feature type="non-terminal residue" evidence="2">
    <location>
        <position position="438"/>
    </location>
</feature>
<feature type="region of interest" description="Disordered" evidence="1">
    <location>
        <begin position="31"/>
        <end position="68"/>
    </location>
</feature>
<name>A0A3N4HW24_ASCIM</name>
<dbReference type="Proteomes" id="UP000275078">
    <property type="component" value="Unassembled WGS sequence"/>
</dbReference>
<accession>A0A3N4HW24</accession>
<feature type="compositionally biased region" description="Low complexity" evidence="1">
    <location>
        <begin position="44"/>
        <end position="57"/>
    </location>
</feature>
<gene>
    <name evidence="2" type="ORF">BJ508DRAFT_330887</name>
</gene>
<protein>
    <submittedName>
        <fullName evidence="2">Uncharacterized protein</fullName>
    </submittedName>
</protein>
<reference evidence="2 3" key="1">
    <citation type="journal article" date="2018" name="Nat. Ecol. Evol.">
        <title>Pezizomycetes genomes reveal the molecular basis of ectomycorrhizal truffle lifestyle.</title>
        <authorList>
            <person name="Murat C."/>
            <person name="Payen T."/>
            <person name="Noel B."/>
            <person name="Kuo A."/>
            <person name="Morin E."/>
            <person name="Chen J."/>
            <person name="Kohler A."/>
            <person name="Krizsan K."/>
            <person name="Balestrini R."/>
            <person name="Da Silva C."/>
            <person name="Montanini B."/>
            <person name="Hainaut M."/>
            <person name="Levati E."/>
            <person name="Barry K.W."/>
            <person name="Belfiori B."/>
            <person name="Cichocki N."/>
            <person name="Clum A."/>
            <person name="Dockter R.B."/>
            <person name="Fauchery L."/>
            <person name="Guy J."/>
            <person name="Iotti M."/>
            <person name="Le Tacon F."/>
            <person name="Lindquist E.A."/>
            <person name="Lipzen A."/>
            <person name="Malagnac F."/>
            <person name="Mello A."/>
            <person name="Molinier V."/>
            <person name="Miyauchi S."/>
            <person name="Poulain J."/>
            <person name="Riccioni C."/>
            <person name="Rubini A."/>
            <person name="Sitrit Y."/>
            <person name="Splivallo R."/>
            <person name="Traeger S."/>
            <person name="Wang M."/>
            <person name="Zifcakova L."/>
            <person name="Wipf D."/>
            <person name="Zambonelli A."/>
            <person name="Paolocci F."/>
            <person name="Nowrousian M."/>
            <person name="Ottonello S."/>
            <person name="Baldrian P."/>
            <person name="Spatafora J.W."/>
            <person name="Henrissat B."/>
            <person name="Nagy L.G."/>
            <person name="Aury J.M."/>
            <person name="Wincker P."/>
            <person name="Grigoriev I.V."/>
            <person name="Bonfante P."/>
            <person name="Martin F.M."/>
        </authorList>
    </citation>
    <scope>NUCLEOTIDE SEQUENCE [LARGE SCALE GENOMIC DNA]</scope>
    <source>
        <strain evidence="2 3">RN42</strain>
    </source>
</reference>
<feature type="non-terminal residue" evidence="2">
    <location>
        <position position="1"/>
    </location>
</feature>
<dbReference type="OrthoDB" id="3599405at2759"/>